<feature type="transmembrane region" description="Helical" evidence="6">
    <location>
        <begin position="263"/>
        <end position="286"/>
    </location>
</feature>
<evidence type="ECO:0000256" key="5">
    <source>
        <dbReference type="SAM" id="MobiDB-lite"/>
    </source>
</evidence>
<feature type="transmembrane region" description="Helical" evidence="6">
    <location>
        <begin position="181"/>
        <end position="199"/>
    </location>
</feature>
<evidence type="ECO:0000313" key="9">
    <source>
        <dbReference type="Proteomes" id="UP001569963"/>
    </source>
</evidence>
<dbReference type="RefSeq" id="WP_371947764.1">
    <property type="nucleotide sequence ID" value="NZ_JAXCEI010000002.1"/>
</dbReference>
<evidence type="ECO:0000256" key="4">
    <source>
        <dbReference type="ARBA" id="ARBA00023136"/>
    </source>
</evidence>
<dbReference type="SUPFAM" id="SSF103473">
    <property type="entry name" value="MFS general substrate transporter"/>
    <property type="match status" value="1"/>
</dbReference>
<dbReference type="CDD" id="cd17370">
    <property type="entry name" value="MFS_MJ1317_like"/>
    <property type="match status" value="1"/>
</dbReference>
<comment type="caution">
    <text evidence="8">The sequence shown here is derived from an EMBL/GenBank/DDBJ whole genome shotgun (WGS) entry which is preliminary data.</text>
</comment>
<dbReference type="InterPro" id="IPR020846">
    <property type="entry name" value="MFS_dom"/>
</dbReference>
<accession>A0ABV4Q7N1</accession>
<dbReference type="Pfam" id="PF07690">
    <property type="entry name" value="MFS_1"/>
    <property type="match status" value="1"/>
</dbReference>
<proteinExistence type="predicted"/>
<feature type="transmembrane region" description="Helical" evidence="6">
    <location>
        <begin position="205"/>
        <end position="224"/>
    </location>
</feature>
<dbReference type="Gene3D" id="1.20.1250.20">
    <property type="entry name" value="MFS general substrate transporter like domains"/>
    <property type="match status" value="2"/>
</dbReference>
<feature type="transmembrane region" description="Helical" evidence="6">
    <location>
        <begin position="298"/>
        <end position="320"/>
    </location>
</feature>
<keyword evidence="4 6" id="KW-0472">Membrane</keyword>
<dbReference type="EMBL" id="JAXCEI010000002">
    <property type="protein sequence ID" value="MFA1538405.1"/>
    <property type="molecule type" value="Genomic_DNA"/>
</dbReference>
<comment type="subcellular location">
    <subcellularLocation>
        <location evidence="1">Cell membrane</location>
        <topology evidence="1">Multi-pass membrane protein</topology>
    </subcellularLocation>
</comment>
<sequence>MAYVSAGRAADAARGVPVGAGGTGGSPESPGAGGRTGRAGRLVAANVIALGAVSMITDVSSEMVTAVLPLYLVAGLGLSPLAFGFLDGLYGGVTALVRLLGGHAADRWRRRKLVAGIGYGLSAITKPALLVAGTVPVIGAVLAADRTGKGLRTAPRDALISLSSPAGEQGRAFGVHRAMDTAGALLGPLVAFGILALAAQGYDAVFMVSTCVAAFGVLVLVLFVRDRRERDETPPDGGGTEPPAGETDRPSLRVTLQALRLPGFARICVCAPLLGVATLSDSFVYLLLQRRVDLPAHFFPLLPVGTAAAFLLLAVPLGLVSDRIGRLRVFLAGHAGLLVVYGLLLSPLGGAVLVTVALALHGAFYAATDGVLMALAGPLLPENVRAGALAVLQTGQATARLACSVGFGAAWTWWGPRNALLLAATALVLAAAAAAPMRPETRNP</sequence>
<dbReference type="PROSITE" id="PS50850">
    <property type="entry name" value="MFS"/>
    <property type="match status" value="1"/>
</dbReference>
<dbReference type="Proteomes" id="UP001569963">
    <property type="component" value="Unassembled WGS sequence"/>
</dbReference>
<name>A0ABV4Q7N1_9ACTN</name>
<evidence type="ECO:0000256" key="6">
    <source>
        <dbReference type="SAM" id="Phobius"/>
    </source>
</evidence>
<keyword evidence="2 6" id="KW-0812">Transmembrane</keyword>
<evidence type="ECO:0000256" key="3">
    <source>
        <dbReference type="ARBA" id="ARBA00022989"/>
    </source>
</evidence>
<keyword evidence="9" id="KW-1185">Reference proteome</keyword>
<dbReference type="PANTHER" id="PTHR23518">
    <property type="entry name" value="C-METHYLTRANSFERASE"/>
    <property type="match status" value="1"/>
</dbReference>
<feature type="region of interest" description="Disordered" evidence="5">
    <location>
        <begin position="17"/>
        <end position="37"/>
    </location>
</feature>
<keyword evidence="3 6" id="KW-1133">Transmembrane helix</keyword>
<feature type="transmembrane region" description="Helical" evidence="6">
    <location>
        <begin position="420"/>
        <end position="437"/>
    </location>
</feature>
<evidence type="ECO:0000256" key="1">
    <source>
        <dbReference type="ARBA" id="ARBA00004651"/>
    </source>
</evidence>
<feature type="domain" description="Major facilitator superfamily (MFS) profile" evidence="7">
    <location>
        <begin position="46"/>
        <end position="442"/>
    </location>
</feature>
<protein>
    <submittedName>
        <fullName evidence="8">MFS transporter</fullName>
    </submittedName>
</protein>
<dbReference type="InterPro" id="IPR011701">
    <property type="entry name" value="MFS"/>
</dbReference>
<feature type="region of interest" description="Disordered" evidence="5">
    <location>
        <begin position="230"/>
        <end position="249"/>
    </location>
</feature>
<organism evidence="8 9">
    <name type="scientific">Actinomadura monticuli</name>
    <dbReference type="NCBI Taxonomy" id="3097367"/>
    <lineage>
        <taxon>Bacteria</taxon>
        <taxon>Bacillati</taxon>
        <taxon>Actinomycetota</taxon>
        <taxon>Actinomycetes</taxon>
        <taxon>Streptosporangiales</taxon>
        <taxon>Thermomonosporaceae</taxon>
        <taxon>Actinomadura</taxon>
    </lineage>
</organism>
<evidence type="ECO:0000259" key="7">
    <source>
        <dbReference type="PROSITE" id="PS50850"/>
    </source>
</evidence>
<evidence type="ECO:0000256" key="2">
    <source>
        <dbReference type="ARBA" id="ARBA00022692"/>
    </source>
</evidence>
<gene>
    <name evidence="8" type="ORF">SM611_05635</name>
</gene>
<reference evidence="8 9" key="1">
    <citation type="submission" date="2023-11" db="EMBL/GenBank/DDBJ databases">
        <title>Actinomadura monticuli sp. nov., isolated from volcanic ash.</title>
        <authorList>
            <person name="Lee S.D."/>
            <person name="Yang H."/>
            <person name="Kim I.S."/>
        </authorList>
    </citation>
    <scope>NUCLEOTIDE SEQUENCE [LARGE SCALE GENOMIC DNA]</scope>
    <source>
        <strain evidence="8 9">DLS-62</strain>
    </source>
</reference>
<feature type="compositionally biased region" description="Gly residues" evidence="5">
    <location>
        <begin position="18"/>
        <end position="37"/>
    </location>
</feature>
<evidence type="ECO:0000313" key="8">
    <source>
        <dbReference type="EMBL" id="MFA1538405.1"/>
    </source>
</evidence>
<dbReference type="InterPro" id="IPR036259">
    <property type="entry name" value="MFS_trans_sf"/>
</dbReference>
<dbReference type="PANTHER" id="PTHR23518:SF2">
    <property type="entry name" value="MAJOR FACILITATOR SUPERFAMILY TRANSPORTER"/>
    <property type="match status" value="1"/>
</dbReference>